<proteinExistence type="predicted"/>
<dbReference type="InterPro" id="IPR038071">
    <property type="entry name" value="UROD/MetE-like_sf"/>
</dbReference>
<dbReference type="PANTHER" id="PTHR47099">
    <property type="entry name" value="METHYLCOBAMIDE:COM METHYLTRANSFERASE MTBA"/>
    <property type="match status" value="1"/>
</dbReference>
<dbReference type="PANTHER" id="PTHR47099:SF1">
    <property type="entry name" value="METHYLCOBAMIDE:COM METHYLTRANSFERASE MTBA"/>
    <property type="match status" value="1"/>
</dbReference>
<evidence type="ECO:0000259" key="1">
    <source>
        <dbReference type="Pfam" id="PF01208"/>
    </source>
</evidence>
<sequence length="359" mass="40245">MNPRENVMALLRREPYEWVPVDLQLCPSLEEEYRRRTGAAVSYQDYFRLPWAGIGDIPMSKKDEQYLPYHPGLKAGSYIDLWGVAHEPGSAAAKHMTYMRCPLKGIDSLSEVRAYPLPDYAAGDTAENAASQRAQAAALHARGLAAMGYLTCTIWETSWYIRGMEDLMMDMMSGDPIAAYILDAVTERAVTRARAYARAGVDILYLGDDIGMQKAPMMSLELYCKWLKPRLKQVIDAARAVRPGILVKYHSCGYATPFIPHLIEAGVDILNPIQPESMNFQEIYREFGGKISFDGTIGTQSVMPFGTPQQVRETVFRHLDIARPHGGLLPAPTHLLEPEVPWENIIAYVEACRDYKPGK</sequence>
<dbReference type="GO" id="GO:0004853">
    <property type="term" value="F:uroporphyrinogen decarboxylase activity"/>
    <property type="evidence" value="ECO:0007669"/>
    <property type="project" value="InterPro"/>
</dbReference>
<dbReference type="Gene3D" id="3.20.20.210">
    <property type="match status" value="1"/>
</dbReference>
<dbReference type="EMBL" id="QLYR01000002">
    <property type="protein sequence ID" value="RAQ29774.1"/>
    <property type="molecule type" value="Genomic_DNA"/>
</dbReference>
<name>A0A328UIF7_9FIRM</name>
<keyword evidence="3" id="KW-1185">Reference proteome</keyword>
<reference evidence="2 3" key="1">
    <citation type="submission" date="2018-06" db="EMBL/GenBank/DDBJ databases">
        <title>Noncontiguous genome sequence of Ruminococcaceae bacterium ASD2818.</title>
        <authorList>
            <person name="Chaplin A.V."/>
            <person name="Sokolova S.R."/>
            <person name="Kochetkova T.O."/>
            <person name="Goltsov A.Y."/>
            <person name="Trofimov D.Y."/>
            <person name="Efimov B.A."/>
        </authorList>
    </citation>
    <scope>NUCLEOTIDE SEQUENCE [LARGE SCALE GENOMIC DNA]</scope>
    <source>
        <strain evidence="2 3">ASD2818</strain>
    </source>
</reference>
<dbReference type="InterPro" id="IPR000257">
    <property type="entry name" value="Uroporphyrinogen_deCOase"/>
</dbReference>
<dbReference type="Proteomes" id="UP000249377">
    <property type="component" value="Unassembled WGS sequence"/>
</dbReference>
<comment type="caution">
    <text evidence="2">The sequence shown here is derived from an EMBL/GenBank/DDBJ whole genome shotgun (WGS) entry which is preliminary data.</text>
</comment>
<gene>
    <name evidence="2" type="ORF">DPQ25_05615</name>
</gene>
<dbReference type="GO" id="GO:0006779">
    <property type="term" value="P:porphyrin-containing compound biosynthetic process"/>
    <property type="evidence" value="ECO:0007669"/>
    <property type="project" value="InterPro"/>
</dbReference>
<dbReference type="SUPFAM" id="SSF51726">
    <property type="entry name" value="UROD/MetE-like"/>
    <property type="match status" value="1"/>
</dbReference>
<evidence type="ECO:0000313" key="2">
    <source>
        <dbReference type="EMBL" id="RAQ29774.1"/>
    </source>
</evidence>
<dbReference type="Pfam" id="PF01208">
    <property type="entry name" value="URO-D"/>
    <property type="match status" value="1"/>
</dbReference>
<accession>A0A328UIF7</accession>
<organism evidence="2 3">
    <name type="scientific">Hydrogeniiclostridium mannosilyticum</name>
    <dbReference type="NCBI Taxonomy" id="2764322"/>
    <lineage>
        <taxon>Bacteria</taxon>
        <taxon>Bacillati</taxon>
        <taxon>Bacillota</taxon>
        <taxon>Clostridia</taxon>
        <taxon>Eubacteriales</taxon>
        <taxon>Acutalibacteraceae</taxon>
        <taxon>Hydrogeniiclostridium</taxon>
    </lineage>
</organism>
<feature type="domain" description="Uroporphyrinogen decarboxylase (URO-D)" evidence="1">
    <location>
        <begin position="155"/>
        <end position="355"/>
    </location>
</feature>
<dbReference type="InterPro" id="IPR052024">
    <property type="entry name" value="Methanogen_methyltrans"/>
</dbReference>
<evidence type="ECO:0000313" key="3">
    <source>
        <dbReference type="Proteomes" id="UP000249377"/>
    </source>
</evidence>
<dbReference type="RefSeq" id="WP_112332203.1">
    <property type="nucleotide sequence ID" value="NZ_JBKYJQ010000007.1"/>
</dbReference>
<dbReference type="AlphaFoldDB" id="A0A328UIF7"/>
<protein>
    <recommendedName>
        <fullName evidence="1">Uroporphyrinogen decarboxylase (URO-D) domain-containing protein</fullName>
    </recommendedName>
</protein>